<evidence type="ECO:0000313" key="11">
    <source>
        <dbReference type="EMBL" id="CAH3185030.1"/>
    </source>
</evidence>
<proteinExistence type="inferred from homology"/>
<evidence type="ECO:0000256" key="8">
    <source>
        <dbReference type="RuleBase" id="RU000688"/>
    </source>
</evidence>
<feature type="transmembrane region" description="Helical" evidence="9">
    <location>
        <begin position="449"/>
        <end position="471"/>
    </location>
</feature>
<protein>
    <recommendedName>
        <fullName evidence="10">G-protein coupled receptors family 1 profile domain-containing protein</fullName>
    </recommendedName>
</protein>
<feature type="transmembrane region" description="Helical" evidence="9">
    <location>
        <begin position="532"/>
        <end position="555"/>
    </location>
</feature>
<feature type="transmembrane region" description="Helical" evidence="9">
    <location>
        <begin position="183"/>
        <end position="206"/>
    </location>
</feature>
<evidence type="ECO:0000256" key="3">
    <source>
        <dbReference type="ARBA" id="ARBA00022989"/>
    </source>
</evidence>
<feature type="domain" description="G-protein coupled receptors family 1 profile" evidence="10">
    <location>
        <begin position="39"/>
        <end position="294"/>
    </location>
</feature>
<sequence length="673" mass="76350">MTNNSLTGTSFHDPLERSISKIGFEVTLSILICLASFFDNLLVVYVVRKDSRLKSLTYVFIHNLALSDISMASLYMPFWVTSLYTGTWIFSETWCVFQGAILGTLAIASALNMGLIAFNRHIRVVKPALYSRLFPSKRVARLYCALVWIASLLLATPPLYGWGKIVYHPLFTACCFDRKFENISYAIVIVGIVFNGSTASIFYFYYNIYKTLKESTQNLNAHSMEDRAASSGRPETDIRLLKTSFTVVCVFLMTWGPISFVVVLETAGRSIPREVFIASMYLMFSSSLVNPIIYGIMNPQFRAAFERALTFRGYGNSQIYEKCYYSLSFLKPATNQSPALDISRDLLTQNLYLNVKENDFHDPLERSTSKIGLEVTLSILICLTSFVDNLLVVYVVHRDSRLKSLTYVFIHNLTLSDISMASLYMPFWVTSLYTGTWIFSETWCEFQGAVLGTLVIASALNMGLIAFNRYIRVVKPELYSRLFPSKRVARLYCALVWIASLLLATPPLYGWGKIVYHPLFTACCFDWKFENISYAIVIVGVVFSGTTVSIFHFYYKIYKTLKESTQNLNAHSMEDRLASSGRPETDIRLLKTSFAVVCVFLMTWGPITFVVVLETAGCSIPREIFIISMYLMFTSSLVNPIIYGIMNPQFRAAFKRALTFRGYGNNQICHGSR</sequence>
<keyword evidence="4 8" id="KW-0297">G-protein coupled receptor</keyword>
<dbReference type="SUPFAM" id="SSF81321">
    <property type="entry name" value="Family A G protein-coupled receptor-like"/>
    <property type="match status" value="2"/>
</dbReference>
<evidence type="ECO:0000256" key="1">
    <source>
        <dbReference type="ARBA" id="ARBA00004141"/>
    </source>
</evidence>
<evidence type="ECO:0000256" key="6">
    <source>
        <dbReference type="ARBA" id="ARBA00023170"/>
    </source>
</evidence>
<feature type="transmembrane region" description="Helical" evidence="9">
    <location>
        <begin position="26"/>
        <end position="47"/>
    </location>
</feature>
<comment type="similarity">
    <text evidence="8">Belongs to the G-protein coupled receptor 1 family.</text>
</comment>
<gene>
    <name evidence="11" type="ORF">PEVE_00015847</name>
</gene>
<keyword evidence="2 8" id="KW-0812">Transmembrane</keyword>
<keyword evidence="3 9" id="KW-1133">Transmembrane helix</keyword>
<feature type="transmembrane region" description="Helical" evidence="9">
    <location>
        <begin position="491"/>
        <end position="512"/>
    </location>
</feature>
<keyword evidence="6 8" id="KW-0675">Receptor</keyword>
<evidence type="ECO:0000256" key="2">
    <source>
        <dbReference type="ARBA" id="ARBA00022692"/>
    </source>
</evidence>
<feature type="transmembrane region" description="Helical" evidence="9">
    <location>
        <begin position="59"/>
        <end position="80"/>
    </location>
</feature>
<feature type="transmembrane region" description="Helical" evidence="9">
    <location>
        <begin position="139"/>
        <end position="163"/>
    </location>
</feature>
<evidence type="ECO:0000256" key="7">
    <source>
        <dbReference type="ARBA" id="ARBA00023224"/>
    </source>
</evidence>
<feature type="transmembrane region" description="Helical" evidence="9">
    <location>
        <begin position="592"/>
        <end position="612"/>
    </location>
</feature>
<name>A0ABN8S1D9_9CNID</name>
<dbReference type="InterPro" id="IPR017452">
    <property type="entry name" value="GPCR_Rhodpsn_7TM"/>
</dbReference>
<feature type="transmembrane region" description="Helical" evidence="9">
    <location>
        <begin position="407"/>
        <end position="429"/>
    </location>
</feature>
<accession>A0ABN8S1D9</accession>
<feature type="transmembrane region" description="Helical" evidence="9">
    <location>
        <begin position="243"/>
        <end position="264"/>
    </location>
</feature>
<evidence type="ECO:0000259" key="10">
    <source>
        <dbReference type="PROSITE" id="PS50262"/>
    </source>
</evidence>
<dbReference type="CDD" id="cd00637">
    <property type="entry name" value="7tm_classA_rhodopsin-like"/>
    <property type="match status" value="2"/>
</dbReference>
<feature type="transmembrane region" description="Helical" evidence="9">
    <location>
        <begin position="100"/>
        <end position="118"/>
    </location>
</feature>
<organism evidence="11 12">
    <name type="scientific">Porites evermanni</name>
    <dbReference type="NCBI Taxonomy" id="104178"/>
    <lineage>
        <taxon>Eukaryota</taxon>
        <taxon>Metazoa</taxon>
        <taxon>Cnidaria</taxon>
        <taxon>Anthozoa</taxon>
        <taxon>Hexacorallia</taxon>
        <taxon>Scleractinia</taxon>
        <taxon>Fungiina</taxon>
        <taxon>Poritidae</taxon>
        <taxon>Porites</taxon>
    </lineage>
</organism>
<keyword evidence="5 9" id="KW-0472">Membrane</keyword>
<dbReference type="Pfam" id="PF00001">
    <property type="entry name" value="7tm_1"/>
    <property type="match status" value="2"/>
</dbReference>
<dbReference type="Gene3D" id="1.20.1070.10">
    <property type="entry name" value="Rhodopsin 7-helix transmembrane proteins"/>
    <property type="match status" value="2"/>
</dbReference>
<reference evidence="11 12" key="1">
    <citation type="submission" date="2022-05" db="EMBL/GenBank/DDBJ databases">
        <authorList>
            <consortium name="Genoscope - CEA"/>
            <person name="William W."/>
        </authorList>
    </citation>
    <scope>NUCLEOTIDE SEQUENCE [LARGE SCALE GENOMIC DNA]</scope>
</reference>
<feature type="transmembrane region" description="Helical" evidence="9">
    <location>
        <begin position="624"/>
        <end position="646"/>
    </location>
</feature>
<dbReference type="InterPro" id="IPR000276">
    <property type="entry name" value="GPCR_Rhodpsn"/>
</dbReference>
<comment type="subcellular location">
    <subcellularLocation>
        <location evidence="1">Membrane</location>
        <topology evidence="1">Multi-pass membrane protein</topology>
    </subcellularLocation>
</comment>
<evidence type="ECO:0000313" key="12">
    <source>
        <dbReference type="Proteomes" id="UP001159427"/>
    </source>
</evidence>
<dbReference type="EMBL" id="CALNXI010002229">
    <property type="protein sequence ID" value="CAH3185030.1"/>
    <property type="molecule type" value="Genomic_DNA"/>
</dbReference>
<evidence type="ECO:0000256" key="9">
    <source>
        <dbReference type="SAM" id="Phobius"/>
    </source>
</evidence>
<comment type="caution">
    <text evidence="11">The sequence shown here is derived from an EMBL/GenBank/DDBJ whole genome shotgun (WGS) entry which is preliminary data.</text>
</comment>
<feature type="transmembrane region" description="Helical" evidence="9">
    <location>
        <begin position="276"/>
        <end position="297"/>
    </location>
</feature>
<dbReference type="PANTHER" id="PTHR24240">
    <property type="entry name" value="OPSIN"/>
    <property type="match status" value="1"/>
</dbReference>
<dbReference type="PRINTS" id="PR00237">
    <property type="entry name" value="GPCRRHODOPSN"/>
</dbReference>
<evidence type="ECO:0000256" key="4">
    <source>
        <dbReference type="ARBA" id="ARBA00023040"/>
    </source>
</evidence>
<dbReference type="InterPro" id="IPR050125">
    <property type="entry name" value="GPCR_opsins"/>
</dbReference>
<keyword evidence="7 8" id="KW-0807">Transducer</keyword>
<evidence type="ECO:0000256" key="5">
    <source>
        <dbReference type="ARBA" id="ARBA00023136"/>
    </source>
</evidence>
<dbReference type="PROSITE" id="PS00237">
    <property type="entry name" value="G_PROTEIN_RECEP_F1_1"/>
    <property type="match status" value="2"/>
</dbReference>
<dbReference type="PROSITE" id="PS50262">
    <property type="entry name" value="G_PROTEIN_RECEP_F1_2"/>
    <property type="match status" value="2"/>
</dbReference>
<dbReference type="Proteomes" id="UP001159427">
    <property type="component" value="Unassembled WGS sequence"/>
</dbReference>
<keyword evidence="12" id="KW-1185">Reference proteome</keyword>
<feature type="domain" description="G-protein coupled receptors family 1 profile" evidence="10">
    <location>
        <begin position="388"/>
        <end position="643"/>
    </location>
</feature>